<keyword evidence="3" id="KW-1185">Reference proteome</keyword>
<dbReference type="EMBL" id="KN834677">
    <property type="protein sequence ID" value="KIK10454.1"/>
    <property type="molecule type" value="Genomic_DNA"/>
</dbReference>
<reference evidence="2" key="3">
    <citation type="submission" date="2015-02" db="EMBL/GenBank/DDBJ databases">
        <title>Evolutionary Origins and Diversification of the Mycorrhizal Mutualists.</title>
        <authorList>
            <consortium name="DOE Joint Genome Institute"/>
            <consortium name="Mycorrhizal Genomics Consortium"/>
            <person name="Kohler A."/>
            <person name="Kuo A."/>
            <person name="Nagy L.G."/>
            <person name="Floudas D."/>
            <person name="Copeland A."/>
            <person name="Barry K.W."/>
            <person name="Cichocki N."/>
            <person name="Veneault-Fourrey C."/>
            <person name="LaButti K."/>
            <person name="Lindquist E.A."/>
            <person name="Lipzen A."/>
            <person name="Lundell T."/>
            <person name="Morin E."/>
            <person name="Murat C."/>
            <person name="Riley R."/>
            <person name="Ohm R."/>
            <person name="Sun H."/>
            <person name="Tunlid A."/>
            <person name="Henrissat B."/>
            <person name="Grigoriev I.V."/>
            <person name="Hibbett D.S."/>
            <person name="Martin F."/>
        </authorList>
    </citation>
    <scope>NUCLEOTIDE SEQUENCE</scope>
    <source>
        <strain evidence="2">441</strain>
    </source>
</reference>
<reference evidence="3" key="2">
    <citation type="submission" date="2015-01" db="EMBL/GenBank/DDBJ databases">
        <title>Evolutionary Origins and Diversification of the Mycorrhizal Mutualists.</title>
        <authorList>
            <consortium name="DOE Joint Genome Institute"/>
            <consortium name="Mycorrhizal Genomics Consortium"/>
            <person name="Kohler A."/>
            <person name="Kuo A."/>
            <person name="Nagy L.G."/>
            <person name="Floudas D."/>
            <person name="Copeland A."/>
            <person name="Barry K.W."/>
            <person name="Cichocki N."/>
            <person name="Veneault-Fourrey C."/>
            <person name="LaButti K."/>
            <person name="Lindquist E.A."/>
            <person name="Lipzen A."/>
            <person name="Lundell T."/>
            <person name="Morin E."/>
            <person name="Murat C."/>
            <person name="Riley R."/>
            <person name="Ohm R."/>
            <person name="Sun H."/>
            <person name="Tunlid A."/>
            <person name="Henrissat B."/>
            <person name="Grigoriev I.V."/>
            <person name="Hibbett D.S."/>
            <person name="Martin F."/>
        </authorList>
    </citation>
    <scope>NUCLEOTIDE SEQUENCE [LARGE SCALE GENOMIC DNA]</scope>
    <source>
        <strain evidence="3">441</strain>
    </source>
</reference>
<evidence type="ECO:0000313" key="3">
    <source>
        <dbReference type="Proteomes" id="UP000054018"/>
    </source>
</evidence>
<dbReference type="EMBL" id="KN834694">
    <property type="protein sequence ID" value="KIK10436.1"/>
    <property type="molecule type" value="Genomic_DNA"/>
</dbReference>
<dbReference type="AlphaFoldDB" id="A0A0C9Y8W7"/>
<gene>
    <name evidence="2" type="ORF">PISMIDRAFT_20385</name>
    <name evidence="1" type="ORF">PISMIDRAFT_20402</name>
</gene>
<proteinExistence type="predicted"/>
<evidence type="ECO:0000313" key="2">
    <source>
        <dbReference type="EMBL" id="KIK10454.1"/>
    </source>
</evidence>
<sequence>MLLPSRYGGPAKKCRSTLIELYLENVASLAGGLESATAVLHIVRPWHSKSLGGSTKLGVAATEQLLVTMGRPFSALLLTELPHNEYERIAPSTLIAAQPIDVASILQSKVRIFNIV</sequence>
<protein>
    <submittedName>
        <fullName evidence="2">Uncharacterized protein</fullName>
    </submittedName>
</protein>
<dbReference type="HOGENOM" id="CLU_2097759_0_0_1"/>
<accession>A0A0C9Y8W7</accession>
<organism evidence="2 3">
    <name type="scientific">Pisolithus microcarpus 441</name>
    <dbReference type="NCBI Taxonomy" id="765257"/>
    <lineage>
        <taxon>Eukaryota</taxon>
        <taxon>Fungi</taxon>
        <taxon>Dikarya</taxon>
        <taxon>Basidiomycota</taxon>
        <taxon>Agaricomycotina</taxon>
        <taxon>Agaricomycetes</taxon>
        <taxon>Agaricomycetidae</taxon>
        <taxon>Boletales</taxon>
        <taxon>Sclerodermatineae</taxon>
        <taxon>Pisolithaceae</taxon>
        <taxon>Pisolithus</taxon>
    </lineage>
</organism>
<reference evidence="2 3" key="1">
    <citation type="submission" date="2014-04" db="EMBL/GenBank/DDBJ databases">
        <authorList>
            <consortium name="DOE Joint Genome Institute"/>
            <person name="Kuo A."/>
            <person name="Kohler A."/>
            <person name="Costa M.D."/>
            <person name="Nagy L.G."/>
            <person name="Floudas D."/>
            <person name="Copeland A."/>
            <person name="Barry K.W."/>
            <person name="Cichocki N."/>
            <person name="Veneault-Fourrey C."/>
            <person name="LaButti K."/>
            <person name="Lindquist E.A."/>
            <person name="Lipzen A."/>
            <person name="Lundell T."/>
            <person name="Morin E."/>
            <person name="Murat C."/>
            <person name="Sun H."/>
            <person name="Tunlid A."/>
            <person name="Henrissat B."/>
            <person name="Grigoriev I.V."/>
            <person name="Hibbett D.S."/>
            <person name="Martin F."/>
            <person name="Nordberg H.P."/>
            <person name="Cantor M.N."/>
            <person name="Hua S.X."/>
        </authorList>
    </citation>
    <scope>NUCLEOTIDE SEQUENCE [LARGE SCALE GENOMIC DNA]</scope>
    <source>
        <strain evidence="2 3">441</strain>
    </source>
</reference>
<dbReference type="Proteomes" id="UP000054018">
    <property type="component" value="Unassembled WGS sequence"/>
</dbReference>
<name>A0A0C9Y8W7_9AGAM</name>
<evidence type="ECO:0000313" key="1">
    <source>
        <dbReference type="EMBL" id="KIK10436.1"/>
    </source>
</evidence>
<dbReference type="OrthoDB" id="2677178at2759"/>